<evidence type="ECO:0000256" key="1">
    <source>
        <dbReference type="SAM" id="SignalP"/>
    </source>
</evidence>
<evidence type="ECO:0000313" key="2">
    <source>
        <dbReference type="EMBL" id="MBO9152253.1"/>
    </source>
</evidence>
<dbReference type="RefSeq" id="WP_209145251.1">
    <property type="nucleotide sequence ID" value="NZ_JAGHKP010000002.1"/>
</dbReference>
<accession>A0ABS3YC43</accession>
<gene>
    <name evidence="2" type="ORF">J7I43_08525</name>
</gene>
<protein>
    <recommendedName>
        <fullName evidence="4">Beta-lactamase-inhibitor-like PepSY-like domain-containing protein</fullName>
    </recommendedName>
</protein>
<reference evidence="3" key="1">
    <citation type="submission" date="2021-03" db="EMBL/GenBank/DDBJ databases">
        <title>Assistant Professor.</title>
        <authorList>
            <person name="Huq M.A."/>
        </authorList>
    </citation>
    <scope>NUCLEOTIDE SEQUENCE [LARGE SCALE GENOMIC DNA]</scope>
    <source>
        <strain evidence="3">MAH-28</strain>
    </source>
</reference>
<dbReference type="SUPFAM" id="SSF160574">
    <property type="entry name" value="BT0923-like"/>
    <property type="match status" value="1"/>
</dbReference>
<keyword evidence="3" id="KW-1185">Reference proteome</keyword>
<evidence type="ECO:0008006" key="4">
    <source>
        <dbReference type="Google" id="ProtNLM"/>
    </source>
</evidence>
<dbReference type="Gene3D" id="3.10.450.360">
    <property type="match status" value="1"/>
</dbReference>
<organism evidence="2 3">
    <name type="scientific">Chitinophaga chungangae</name>
    <dbReference type="NCBI Taxonomy" id="2821488"/>
    <lineage>
        <taxon>Bacteria</taxon>
        <taxon>Pseudomonadati</taxon>
        <taxon>Bacteroidota</taxon>
        <taxon>Chitinophagia</taxon>
        <taxon>Chitinophagales</taxon>
        <taxon>Chitinophagaceae</taxon>
        <taxon>Chitinophaga</taxon>
    </lineage>
</organism>
<sequence>MRMLALLAAMFLTATAFGRDVNNRKVQIAFERAFAGADNVTWFEVKDHYMAKFTLNARKITAHFDRSGTLIALSRMIDGNELPTQVMTRLVRKYQHQRIHCVMEYVVDGRTNYAITLEGDTHWTVLHSNPTGEFRQLQKLQKS</sequence>
<feature type="signal peptide" evidence="1">
    <location>
        <begin position="1"/>
        <end position="18"/>
    </location>
</feature>
<dbReference type="EMBL" id="JAGHKP010000002">
    <property type="protein sequence ID" value="MBO9152253.1"/>
    <property type="molecule type" value="Genomic_DNA"/>
</dbReference>
<keyword evidence="1" id="KW-0732">Signal</keyword>
<comment type="caution">
    <text evidence="2">The sequence shown here is derived from an EMBL/GenBank/DDBJ whole genome shotgun (WGS) entry which is preliminary data.</text>
</comment>
<feature type="chain" id="PRO_5046231150" description="Beta-lactamase-inhibitor-like PepSY-like domain-containing protein" evidence="1">
    <location>
        <begin position="19"/>
        <end position="143"/>
    </location>
</feature>
<name>A0ABS3YC43_9BACT</name>
<evidence type="ECO:0000313" key="3">
    <source>
        <dbReference type="Proteomes" id="UP000679126"/>
    </source>
</evidence>
<proteinExistence type="predicted"/>
<dbReference type="Proteomes" id="UP000679126">
    <property type="component" value="Unassembled WGS sequence"/>
</dbReference>